<evidence type="ECO:0000313" key="1">
    <source>
        <dbReference type="EMBL" id="KAJ9657844.1"/>
    </source>
</evidence>
<dbReference type="Proteomes" id="UP001172386">
    <property type="component" value="Unassembled WGS sequence"/>
</dbReference>
<protein>
    <submittedName>
        <fullName evidence="1">Uncharacterized protein</fullName>
    </submittedName>
</protein>
<proteinExistence type="predicted"/>
<dbReference type="EMBL" id="JAPDRQ010000058">
    <property type="protein sequence ID" value="KAJ9657844.1"/>
    <property type="molecule type" value="Genomic_DNA"/>
</dbReference>
<organism evidence="1 2">
    <name type="scientific">Neophaeococcomyces mojaviensis</name>
    <dbReference type="NCBI Taxonomy" id="3383035"/>
    <lineage>
        <taxon>Eukaryota</taxon>
        <taxon>Fungi</taxon>
        <taxon>Dikarya</taxon>
        <taxon>Ascomycota</taxon>
        <taxon>Pezizomycotina</taxon>
        <taxon>Eurotiomycetes</taxon>
        <taxon>Chaetothyriomycetidae</taxon>
        <taxon>Chaetothyriales</taxon>
        <taxon>Chaetothyriales incertae sedis</taxon>
        <taxon>Neophaeococcomyces</taxon>
    </lineage>
</organism>
<sequence>MQSYAEIDLNETPCIIPGCGHILTIETMDGMMGMSDFYDFLPDGKAVALKKKEIDLTQKVPTCPNCRGSLRDVNRYGKIVRQALLAESTKKFINWSNSEFVPLAQRLQGLQEKLSESGADAMKRLANIEAASVNLRDSITHQIQVMHKATLGSRYKEFASAQVEISTYVRKVSREEQPFRRVWDIVQHKRRTEGTDVGGFEDNSGVLQTRQVMLASALLIRCHLAVVCDFLSRARINFEKSSVDFSAVRKECEALFELAVSGTQPAVQAEACVFFGRYCAAEQFFLTTAQKKFIAAGTTQVTQLNDLEARIVSLKQAGLKKIEEAKVVCNNAPGSTAHITKELQEVEGMIRNSTLHDVLRPEEMKAIYDAMSREFGGTGHWYRCVNGHLFTVGECGMPMQLARCPQCNAQIGGQRHEAAAGVTIAMDLETQMRNMRL</sequence>
<reference evidence="1" key="1">
    <citation type="submission" date="2022-10" db="EMBL/GenBank/DDBJ databases">
        <title>Culturing micro-colonial fungi from biological soil crusts in the Mojave desert and describing Neophaeococcomyces mojavensis, and introducing the new genera and species Taxawa tesnikishii.</title>
        <authorList>
            <person name="Kurbessoian T."/>
            <person name="Stajich J.E."/>
        </authorList>
    </citation>
    <scope>NUCLEOTIDE SEQUENCE</scope>
    <source>
        <strain evidence="1">JES_112</strain>
    </source>
</reference>
<gene>
    <name evidence="1" type="ORF">H2198_004040</name>
</gene>
<accession>A0ACC3A9X5</accession>
<comment type="caution">
    <text evidence="1">The sequence shown here is derived from an EMBL/GenBank/DDBJ whole genome shotgun (WGS) entry which is preliminary data.</text>
</comment>
<keyword evidence="2" id="KW-1185">Reference proteome</keyword>
<name>A0ACC3A9X5_9EURO</name>
<evidence type="ECO:0000313" key="2">
    <source>
        <dbReference type="Proteomes" id="UP001172386"/>
    </source>
</evidence>